<feature type="domain" description="Heat-inducible transcription repressor HrcA C-terminal" evidence="6">
    <location>
        <begin position="106"/>
        <end position="322"/>
    </location>
</feature>
<keyword evidence="3 5" id="KW-0346">Stress response</keyword>
<name>A0A2T2XKC7_9FIRM</name>
<dbReference type="GO" id="GO:0003677">
    <property type="term" value="F:DNA binding"/>
    <property type="evidence" value="ECO:0007669"/>
    <property type="project" value="InterPro"/>
</dbReference>
<gene>
    <name evidence="5 7" type="primary">hrcA</name>
    <name evidence="7" type="ORF">C7B46_03300</name>
</gene>
<dbReference type="Gene3D" id="1.10.10.10">
    <property type="entry name" value="Winged helix-like DNA-binding domain superfamily/Winged helix DNA-binding domain"/>
    <property type="match status" value="1"/>
</dbReference>
<dbReference type="GO" id="GO:0045892">
    <property type="term" value="P:negative regulation of DNA-templated transcription"/>
    <property type="evidence" value="ECO:0007669"/>
    <property type="project" value="UniProtKB-UniRule"/>
</dbReference>
<dbReference type="InterPro" id="IPR002571">
    <property type="entry name" value="HrcA"/>
</dbReference>
<organism evidence="7 8">
    <name type="scientific">Sulfobacillus benefaciens</name>
    <dbReference type="NCBI Taxonomy" id="453960"/>
    <lineage>
        <taxon>Bacteria</taxon>
        <taxon>Bacillati</taxon>
        <taxon>Bacillota</taxon>
        <taxon>Clostridia</taxon>
        <taxon>Eubacteriales</taxon>
        <taxon>Clostridiales Family XVII. Incertae Sedis</taxon>
        <taxon>Sulfobacillus</taxon>
    </lineage>
</organism>
<evidence type="ECO:0000256" key="2">
    <source>
        <dbReference type="ARBA" id="ARBA00023015"/>
    </source>
</evidence>
<dbReference type="SUPFAM" id="SSF55781">
    <property type="entry name" value="GAF domain-like"/>
    <property type="match status" value="1"/>
</dbReference>
<dbReference type="SUPFAM" id="SSF46785">
    <property type="entry name" value="Winged helix' DNA-binding domain"/>
    <property type="match status" value="1"/>
</dbReference>
<accession>A0A2T2XKC7</accession>
<dbReference type="Pfam" id="PF01628">
    <property type="entry name" value="HrcA"/>
    <property type="match status" value="1"/>
</dbReference>
<dbReference type="InterPro" id="IPR023120">
    <property type="entry name" value="WHTH_transcript_rep_HrcA_IDD"/>
</dbReference>
<dbReference type="InterPro" id="IPR021153">
    <property type="entry name" value="HrcA_C"/>
</dbReference>
<dbReference type="Gene3D" id="3.30.390.60">
    <property type="entry name" value="Heat-inducible transcription repressor hrca homolog, domain 3"/>
    <property type="match status" value="1"/>
</dbReference>
<evidence type="ECO:0000256" key="5">
    <source>
        <dbReference type="HAMAP-Rule" id="MF_00081"/>
    </source>
</evidence>
<dbReference type="InterPro" id="IPR036388">
    <property type="entry name" value="WH-like_DNA-bd_sf"/>
</dbReference>
<evidence type="ECO:0000259" key="6">
    <source>
        <dbReference type="Pfam" id="PF01628"/>
    </source>
</evidence>
<reference evidence="7 8" key="1">
    <citation type="journal article" date="2014" name="BMC Genomics">
        <title>Comparison of environmental and isolate Sulfobacillus genomes reveals diverse carbon, sulfur, nitrogen, and hydrogen metabolisms.</title>
        <authorList>
            <person name="Justice N.B."/>
            <person name="Norman A."/>
            <person name="Brown C.T."/>
            <person name="Singh A."/>
            <person name="Thomas B.C."/>
            <person name="Banfield J.F."/>
        </authorList>
    </citation>
    <scope>NUCLEOTIDE SEQUENCE [LARGE SCALE GENOMIC DNA]</scope>
    <source>
        <strain evidence="7">AMDSBA4</strain>
    </source>
</reference>
<protein>
    <recommendedName>
        <fullName evidence="5">Heat-inducible transcription repressor HrcA</fullName>
    </recommendedName>
</protein>
<dbReference type="PANTHER" id="PTHR34824:SF1">
    <property type="entry name" value="HEAT-INDUCIBLE TRANSCRIPTION REPRESSOR HRCA"/>
    <property type="match status" value="1"/>
</dbReference>
<comment type="similarity">
    <text evidence="5">Belongs to the HrcA family.</text>
</comment>
<comment type="caution">
    <text evidence="7">The sequence shown here is derived from an EMBL/GenBank/DDBJ whole genome shotgun (WGS) entry which is preliminary data.</text>
</comment>
<dbReference type="PANTHER" id="PTHR34824">
    <property type="entry name" value="HEAT-INDUCIBLE TRANSCRIPTION REPRESSOR HRCA"/>
    <property type="match status" value="1"/>
</dbReference>
<comment type="function">
    <text evidence="5">Negative regulator of class I heat shock genes (grpE-dnaK-dnaJ and groELS operons). Prevents heat-shock induction of these operons.</text>
</comment>
<dbReference type="PIRSF" id="PIRSF005485">
    <property type="entry name" value="HrcA"/>
    <property type="match status" value="1"/>
</dbReference>
<dbReference type="HAMAP" id="MF_00081">
    <property type="entry name" value="HrcA"/>
    <property type="match status" value="1"/>
</dbReference>
<evidence type="ECO:0000256" key="3">
    <source>
        <dbReference type="ARBA" id="ARBA00023016"/>
    </source>
</evidence>
<dbReference type="Gene3D" id="3.30.450.40">
    <property type="match status" value="1"/>
</dbReference>
<dbReference type="NCBIfam" id="TIGR00331">
    <property type="entry name" value="hrcA"/>
    <property type="match status" value="1"/>
</dbReference>
<keyword evidence="1 5" id="KW-0678">Repressor</keyword>
<proteinExistence type="inferred from homology"/>
<evidence type="ECO:0000313" key="7">
    <source>
        <dbReference type="EMBL" id="PSR34952.1"/>
    </source>
</evidence>
<keyword evidence="2 5" id="KW-0805">Transcription regulation</keyword>
<dbReference type="Proteomes" id="UP000242972">
    <property type="component" value="Unassembled WGS sequence"/>
</dbReference>
<keyword evidence="4 5" id="KW-0804">Transcription</keyword>
<dbReference type="EMBL" id="PXYW01000005">
    <property type="protein sequence ID" value="PSR34952.1"/>
    <property type="molecule type" value="Genomic_DNA"/>
</dbReference>
<evidence type="ECO:0000256" key="1">
    <source>
        <dbReference type="ARBA" id="ARBA00022491"/>
    </source>
</evidence>
<evidence type="ECO:0000313" key="8">
    <source>
        <dbReference type="Proteomes" id="UP000242972"/>
    </source>
</evidence>
<evidence type="ECO:0000256" key="4">
    <source>
        <dbReference type="ARBA" id="ARBA00023163"/>
    </source>
</evidence>
<dbReference type="InterPro" id="IPR029016">
    <property type="entry name" value="GAF-like_dom_sf"/>
</dbReference>
<sequence>MDARKRRILGTLIDDYIVSAEPVGSRTLAKKYGLGISSATIRNEMADLEELGFLEQPHTSAGRIPSDRGYRYYVDELMQRPQVGSDTVNRVRMAFSAPVREIAWFIHQTAQMVSEMTAYPSVVVAPPVNDACLGDIRVMQLNSGTLLLVVATDSGMVENRAVPLPEDMNFEQVGWLAHEFAREFRGMPIKELKDRILDPLSSDEERYHGLWESLLAWMSDWRSNDDRVTLAGSLNILKYPEFRDVGKVERVLGFLQREQAVEQLLNQTSPQSDQVHVIIGQESPFDAIWDCSVVTATYQLRGHIVGQVSVIGPKRMQYAHVVTTLEMVSEELSRALKWA</sequence>
<dbReference type="InterPro" id="IPR036390">
    <property type="entry name" value="WH_DNA-bd_sf"/>
</dbReference>
<dbReference type="AlphaFoldDB" id="A0A2T2XKC7"/>